<protein>
    <recommendedName>
        <fullName evidence="2">SH2 domain-containing protein</fullName>
    </recommendedName>
</protein>
<feature type="domain" description="SH2" evidence="2">
    <location>
        <begin position="1"/>
        <end position="83"/>
    </location>
</feature>
<evidence type="ECO:0000256" key="1">
    <source>
        <dbReference type="PROSITE-ProRule" id="PRU00191"/>
    </source>
</evidence>
<dbReference type="Pfam" id="PF00017">
    <property type="entry name" value="SH2"/>
    <property type="match status" value="1"/>
</dbReference>
<accession>A0A812CSF6</accession>
<dbReference type="PROSITE" id="PS50001">
    <property type="entry name" value="SH2"/>
    <property type="match status" value="1"/>
</dbReference>
<dbReference type="OrthoDB" id="6161358at2759"/>
<gene>
    <name evidence="3" type="ORF">SPHA_39150</name>
</gene>
<sequence>MGQFIVRKSSKGKGFLSITVELLDRNIKHINIKMEKDEKGRMTFCLLKEMGKFNSLDSLIEFYRVNPIENIEKVKDVRLLYPMKRIPENLPMRRTEICSNYLAPFNANGNNLSSNSQLIDRQSDLTNSGYTYVRNMNIDQSHLLKMNLEKNERCKCGISKLESRLPGNYTIHKVEYPNIGWKLYFQDSENKTTWTLPDHIIQKLEPCHWKNLMKLYSPHLLPPWLLKKRPICTQQDEV</sequence>
<proteinExistence type="predicted"/>
<keyword evidence="4" id="KW-1185">Reference proteome</keyword>
<evidence type="ECO:0000313" key="3">
    <source>
        <dbReference type="EMBL" id="CAE1274917.1"/>
    </source>
</evidence>
<evidence type="ECO:0000259" key="2">
    <source>
        <dbReference type="PROSITE" id="PS50001"/>
    </source>
</evidence>
<dbReference type="SUPFAM" id="SSF55550">
    <property type="entry name" value="SH2 domain"/>
    <property type="match status" value="1"/>
</dbReference>
<dbReference type="EMBL" id="CAHIKZ030001804">
    <property type="protein sequence ID" value="CAE1274917.1"/>
    <property type="molecule type" value="Genomic_DNA"/>
</dbReference>
<dbReference type="AlphaFoldDB" id="A0A812CSF6"/>
<dbReference type="InterPro" id="IPR036860">
    <property type="entry name" value="SH2_dom_sf"/>
</dbReference>
<keyword evidence="1" id="KW-0727">SH2 domain</keyword>
<comment type="caution">
    <text evidence="3">The sequence shown here is derived from an EMBL/GenBank/DDBJ whole genome shotgun (WGS) entry which is preliminary data.</text>
</comment>
<name>A0A812CSF6_ACAPH</name>
<dbReference type="InterPro" id="IPR000980">
    <property type="entry name" value="SH2"/>
</dbReference>
<dbReference type="Proteomes" id="UP000597762">
    <property type="component" value="Unassembled WGS sequence"/>
</dbReference>
<dbReference type="Gene3D" id="3.30.505.10">
    <property type="entry name" value="SH2 domain"/>
    <property type="match status" value="1"/>
</dbReference>
<reference evidence="3" key="1">
    <citation type="submission" date="2021-01" db="EMBL/GenBank/DDBJ databases">
        <authorList>
            <person name="Li R."/>
            <person name="Bekaert M."/>
        </authorList>
    </citation>
    <scope>NUCLEOTIDE SEQUENCE</scope>
    <source>
        <strain evidence="3">Farmed</strain>
    </source>
</reference>
<evidence type="ECO:0000313" key="4">
    <source>
        <dbReference type="Proteomes" id="UP000597762"/>
    </source>
</evidence>
<organism evidence="3 4">
    <name type="scientific">Acanthosepion pharaonis</name>
    <name type="common">Pharaoh cuttlefish</name>
    <name type="synonym">Sepia pharaonis</name>
    <dbReference type="NCBI Taxonomy" id="158019"/>
    <lineage>
        <taxon>Eukaryota</taxon>
        <taxon>Metazoa</taxon>
        <taxon>Spiralia</taxon>
        <taxon>Lophotrochozoa</taxon>
        <taxon>Mollusca</taxon>
        <taxon>Cephalopoda</taxon>
        <taxon>Coleoidea</taxon>
        <taxon>Decapodiformes</taxon>
        <taxon>Sepiida</taxon>
        <taxon>Sepiina</taxon>
        <taxon>Sepiidae</taxon>
        <taxon>Acanthosepion</taxon>
    </lineage>
</organism>